<comment type="subcellular location">
    <subcellularLocation>
        <location evidence="1">Membrane</location>
        <topology evidence="1">Multi-pass membrane protein</topology>
    </subcellularLocation>
</comment>
<feature type="transmembrane region" description="Helical" evidence="11">
    <location>
        <begin position="185"/>
        <end position="209"/>
    </location>
</feature>
<feature type="transmembrane region" description="Helical" evidence="11">
    <location>
        <begin position="302"/>
        <end position="323"/>
    </location>
</feature>
<evidence type="ECO:0000256" key="10">
    <source>
        <dbReference type="ARBA" id="ARBA00023201"/>
    </source>
</evidence>
<dbReference type="Pfam" id="PF00999">
    <property type="entry name" value="Na_H_Exchanger"/>
    <property type="match status" value="1"/>
</dbReference>
<feature type="transmembrane region" description="Helical" evidence="11">
    <location>
        <begin position="87"/>
        <end position="106"/>
    </location>
</feature>
<reference evidence="14" key="1">
    <citation type="journal article" date="2019" name="Int. J. Syst. Evol. Microbiol.">
        <title>The Global Catalogue of Microorganisms (GCM) 10K type strain sequencing project: providing services to taxonomists for standard genome sequencing and annotation.</title>
        <authorList>
            <consortium name="The Broad Institute Genomics Platform"/>
            <consortium name="The Broad Institute Genome Sequencing Center for Infectious Disease"/>
            <person name="Wu L."/>
            <person name="Ma J."/>
        </authorList>
    </citation>
    <scope>NUCLEOTIDE SEQUENCE [LARGE SCALE GENOMIC DNA]</scope>
    <source>
        <strain evidence="14">PCU 266</strain>
    </source>
</reference>
<evidence type="ECO:0000259" key="12">
    <source>
        <dbReference type="Pfam" id="PF00999"/>
    </source>
</evidence>
<keyword evidence="10" id="KW-0739">Sodium transport</keyword>
<keyword evidence="4" id="KW-0050">Antiport</keyword>
<feature type="transmembrane region" description="Helical" evidence="11">
    <location>
        <begin position="397"/>
        <end position="413"/>
    </location>
</feature>
<keyword evidence="9 11" id="KW-0472">Membrane</keyword>
<dbReference type="InterPro" id="IPR038770">
    <property type="entry name" value="Na+/solute_symporter_sf"/>
</dbReference>
<dbReference type="EMBL" id="JBHSKP010000013">
    <property type="protein sequence ID" value="MFC5154116.1"/>
    <property type="molecule type" value="Genomic_DNA"/>
</dbReference>
<evidence type="ECO:0000313" key="13">
    <source>
        <dbReference type="EMBL" id="MFC5154116.1"/>
    </source>
</evidence>
<feature type="transmembrane region" description="Helical" evidence="11">
    <location>
        <begin position="48"/>
        <end position="67"/>
    </location>
</feature>
<accession>A0ABW0AMC7</accession>
<name>A0ABW0AMC7_9ACTN</name>
<feature type="transmembrane region" description="Helical" evidence="11">
    <location>
        <begin position="335"/>
        <end position="361"/>
    </location>
</feature>
<feature type="domain" description="Cation/H+ exchanger transmembrane" evidence="12">
    <location>
        <begin position="32"/>
        <end position="413"/>
    </location>
</feature>
<evidence type="ECO:0000256" key="6">
    <source>
        <dbReference type="ARBA" id="ARBA00022989"/>
    </source>
</evidence>
<feature type="transmembrane region" description="Helical" evidence="11">
    <location>
        <begin position="249"/>
        <end position="266"/>
    </location>
</feature>
<evidence type="ECO:0000256" key="1">
    <source>
        <dbReference type="ARBA" id="ARBA00004141"/>
    </source>
</evidence>
<dbReference type="Proteomes" id="UP001596160">
    <property type="component" value="Unassembled WGS sequence"/>
</dbReference>
<dbReference type="Gene3D" id="1.20.1530.20">
    <property type="match status" value="1"/>
</dbReference>
<keyword evidence="5 11" id="KW-0812">Transmembrane</keyword>
<sequence length="419" mass="42822">MEPIPPSIGTVPPLPAHTLLLFLLQTGVLLSLALVLGRLARRARLPGVVGELTAGVLLGPTVLAALAPGLSARLFPPDAGQMHLLDAVGQLGVLLLVGFTGMHLDLTLARRNAKATAAVSAAALLFPLALGYALGRVLPAGLRPPGADPTVFAMFLGVALCVSSIPVIARVLGDMDLLHRPVGQMILVVATVDDAVGWLLVSIVTALAVTGPGEIATPLVHLAVLLLAALTAGRWTIRRVMRWAARDGTGAPAVTAVVVLVVLFSAGAQALGFEPVLGAFLCGVLIRTTSPDPATQARRLDPLDTTVLAFLAPLFFALAGLRIDLTALAQPTTALWAGAALAVAVTAKFLGAFTGGALAGLGRWESLAVGAGINARGVVQIVVAVVGVRAGLLTTELYSIIVLIAITTPLMAPPSSRPR</sequence>
<keyword evidence="8" id="KW-0406">Ion transport</keyword>
<keyword evidence="6 11" id="KW-1133">Transmembrane helix</keyword>
<evidence type="ECO:0000256" key="2">
    <source>
        <dbReference type="ARBA" id="ARBA00005551"/>
    </source>
</evidence>
<evidence type="ECO:0000256" key="4">
    <source>
        <dbReference type="ARBA" id="ARBA00022449"/>
    </source>
</evidence>
<evidence type="ECO:0000256" key="9">
    <source>
        <dbReference type="ARBA" id="ARBA00023136"/>
    </source>
</evidence>
<protein>
    <submittedName>
        <fullName evidence="13">Cation:proton antiporter</fullName>
    </submittedName>
</protein>
<feature type="transmembrane region" description="Helical" evidence="11">
    <location>
        <begin position="118"/>
        <end position="138"/>
    </location>
</feature>
<keyword evidence="14" id="KW-1185">Reference proteome</keyword>
<feature type="transmembrane region" description="Helical" evidence="11">
    <location>
        <begin position="16"/>
        <end position="36"/>
    </location>
</feature>
<keyword evidence="3" id="KW-0813">Transport</keyword>
<dbReference type="InterPro" id="IPR006153">
    <property type="entry name" value="Cation/H_exchanger_TM"/>
</dbReference>
<comment type="caution">
    <text evidence="13">The sequence shown here is derived from an EMBL/GenBank/DDBJ whole genome shotgun (WGS) entry which is preliminary data.</text>
</comment>
<comment type="similarity">
    <text evidence="2">Belongs to the monovalent cation:proton antiporter 2 (CPA2) transporter (TC 2.A.37) family.</text>
</comment>
<keyword evidence="7" id="KW-0915">Sodium</keyword>
<evidence type="ECO:0000313" key="14">
    <source>
        <dbReference type="Proteomes" id="UP001596160"/>
    </source>
</evidence>
<feature type="transmembrane region" description="Helical" evidence="11">
    <location>
        <begin position="215"/>
        <end position="237"/>
    </location>
</feature>
<gene>
    <name evidence="13" type="ORF">ACFPRH_20485</name>
</gene>
<dbReference type="PANTHER" id="PTHR43562">
    <property type="entry name" value="NAPA-TYPE SODIUM/HYDROGEN ANTIPORTER"/>
    <property type="match status" value="1"/>
</dbReference>
<dbReference type="PANTHER" id="PTHR43562:SF3">
    <property type="entry name" value="SODIUM ION_PROTON EXCHANGER (EUROFUNG)"/>
    <property type="match status" value="1"/>
</dbReference>
<proteinExistence type="inferred from homology"/>
<evidence type="ECO:0000256" key="8">
    <source>
        <dbReference type="ARBA" id="ARBA00023065"/>
    </source>
</evidence>
<evidence type="ECO:0000256" key="5">
    <source>
        <dbReference type="ARBA" id="ARBA00022692"/>
    </source>
</evidence>
<dbReference type="RefSeq" id="WP_344480221.1">
    <property type="nucleotide sequence ID" value="NZ_BAAASB010000014.1"/>
</dbReference>
<feature type="transmembrane region" description="Helical" evidence="11">
    <location>
        <begin position="373"/>
        <end position="391"/>
    </location>
</feature>
<organism evidence="13 14">
    <name type="scientific">Streptomyces amakusaensis</name>
    <dbReference type="NCBI Taxonomy" id="67271"/>
    <lineage>
        <taxon>Bacteria</taxon>
        <taxon>Bacillati</taxon>
        <taxon>Actinomycetota</taxon>
        <taxon>Actinomycetes</taxon>
        <taxon>Kitasatosporales</taxon>
        <taxon>Streptomycetaceae</taxon>
        <taxon>Streptomyces</taxon>
    </lineage>
</organism>
<evidence type="ECO:0000256" key="11">
    <source>
        <dbReference type="SAM" id="Phobius"/>
    </source>
</evidence>
<evidence type="ECO:0000256" key="7">
    <source>
        <dbReference type="ARBA" id="ARBA00023053"/>
    </source>
</evidence>
<evidence type="ECO:0000256" key="3">
    <source>
        <dbReference type="ARBA" id="ARBA00022448"/>
    </source>
</evidence>
<feature type="transmembrane region" description="Helical" evidence="11">
    <location>
        <begin position="150"/>
        <end position="173"/>
    </location>
</feature>